<evidence type="ECO:0000256" key="5">
    <source>
        <dbReference type="ARBA" id="ARBA00022729"/>
    </source>
</evidence>
<dbReference type="InterPro" id="IPR039426">
    <property type="entry name" value="TonB-dep_rcpt-like"/>
</dbReference>
<evidence type="ECO:0000256" key="2">
    <source>
        <dbReference type="ARBA" id="ARBA00022448"/>
    </source>
</evidence>
<dbReference type="GO" id="GO:0044718">
    <property type="term" value="P:siderophore transmembrane transport"/>
    <property type="evidence" value="ECO:0007669"/>
    <property type="project" value="TreeGrafter"/>
</dbReference>
<evidence type="ECO:0000256" key="1">
    <source>
        <dbReference type="ARBA" id="ARBA00004571"/>
    </source>
</evidence>
<evidence type="ECO:0000259" key="11">
    <source>
        <dbReference type="Pfam" id="PF14905"/>
    </source>
</evidence>
<sequence length="729" mass="79575">MRLKTILFSAAAIVATPCLALAQTAAQTAAQTTAQAPAQGGPAAAPKTAPAAVEGVTVTGDSTAMRSSIDRRSYSVSNDLSARTGSIADALRNIPSVEVDVQGNVSLRGDSNVTILIDGKPSGMFNGDGRGDALQAMPADQIDRVEVMTNPSAAFRPDGTAGIINLVTKQTRKPGATGTLRANASTDGRYNGGVSGNYVNGKLTLSGDAGFRHEQQKAWQSIERRTYIGASSQDGAFENEGDMVNLRGGVDYDLTPKDRLSGEVRHRRMRFDTTGEESYVNSGLVYDYVRSTDAAMKRDNTGVSADWRHQFKGAEHQLTAHLEYEQTDFSRDADAINDYPAGSDLYERFGFGAKQKRSNFKTDYVRPGVAGGTLKTGLDFEWVRNDYDNHAARGDSWSTLSVDVARTNRFLFDQDVYAGYVTYEKAFGDFTAQGGLRAEQVQINGDQVTGGQTFENDYFKVYPSLHLGYTISENNSLKGSYSRRVQRPQVQDLNPYPVYQDPQNYRAGNPFLKPQVTDSFELGWQYRKGPAYYLATAYYRTSDGVVTDVVRDQGGGVLMTTRENLGNSRNGGLELVANGRLTPKITYNVSANAFWNEIDATNLGFSGKRSATALSGRANLNWQATPKDFFQINAFTSGKRLTPQGHREPFQMVNLGYRRKVNDKLSFVVTVQDALDSFEDKAVTDTATLKDVTLRTANVRAVFFGFTWNFGGGKPRPEQFDFGSGAVGG</sequence>
<feature type="signal peptide" evidence="9">
    <location>
        <begin position="1"/>
        <end position="22"/>
    </location>
</feature>
<feature type="chain" id="PRO_5015661783" evidence="9">
    <location>
        <begin position="23"/>
        <end position="729"/>
    </location>
</feature>
<evidence type="ECO:0000256" key="3">
    <source>
        <dbReference type="ARBA" id="ARBA00022452"/>
    </source>
</evidence>
<comment type="similarity">
    <text evidence="8">Belongs to the TonB-dependent receptor family.</text>
</comment>
<dbReference type="Gene3D" id="2.170.130.10">
    <property type="entry name" value="TonB-dependent receptor, plug domain"/>
    <property type="match status" value="1"/>
</dbReference>
<dbReference type="RefSeq" id="WP_109100581.1">
    <property type="nucleotide sequence ID" value="NZ_QDKQ01000034.1"/>
</dbReference>
<dbReference type="Pfam" id="PF07715">
    <property type="entry name" value="Plug"/>
    <property type="match status" value="1"/>
</dbReference>
<dbReference type="EMBL" id="QDKQ01000034">
    <property type="protein sequence ID" value="PVM90594.1"/>
    <property type="molecule type" value="Genomic_DNA"/>
</dbReference>
<dbReference type="InterPro" id="IPR037066">
    <property type="entry name" value="Plug_dom_sf"/>
</dbReference>
<evidence type="ECO:0000256" key="6">
    <source>
        <dbReference type="ARBA" id="ARBA00023136"/>
    </source>
</evidence>
<dbReference type="AlphaFoldDB" id="A0A2T9K3T4"/>
<dbReference type="PANTHER" id="PTHR30069">
    <property type="entry name" value="TONB-DEPENDENT OUTER MEMBRANE RECEPTOR"/>
    <property type="match status" value="1"/>
</dbReference>
<keyword evidence="3 8" id="KW-1134">Transmembrane beta strand</keyword>
<dbReference type="Proteomes" id="UP000245073">
    <property type="component" value="Unassembled WGS sequence"/>
</dbReference>
<keyword evidence="7 8" id="KW-0998">Cell outer membrane</keyword>
<keyword evidence="5 9" id="KW-0732">Signal</keyword>
<protein>
    <submittedName>
        <fullName evidence="12">TonB-dependent receptor</fullName>
    </submittedName>
</protein>
<keyword evidence="13" id="KW-1185">Reference proteome</keyword>
<dbReference type="PROSITE" id="PS52016">
    <property type="entry name" value="TONB_DEPENDENT_REC_3"/>
    <property type="match status" value="1"/>
</dbReference>
<evidence type="ECO:0000313" key="13">
    <source>
        <dbReference type="Proteomes" id="UP000245073"/>
    </source>
</evidence>
<dbReference type="PANTHER" id="PTHR30069:SF29">
    <property type="entry name" value="HEMOGLOBIN AND HEMOGLOBIN-HAPTOGLOBIN-BINDING PROTEIN 1-RELATED"/>
    <property type="match status" value="1"/>
</dbReference>
<dbReference type="GO" id="GO:0015344">
    <property type="term" value="F:siderophore uptake transmembrane transporter activity"/>
    <property type="evidence" value="ECO:0007669"/>
    <property type="project" value="TreeGrafter"/>
</dbReference>
<evidence type="ECO:0000313" key="12">
    <source>
        <dbReference type="EMBL" id="PVM90594.1"/>
    </source>
</evidence>
<dbReference type="Pfam" id="PF14905">
    <property type="entry name" value="OMP_b-brl_3"/>
    <property type="match status" value="1"/>
</dbReference>
<name>A0A2T9K3T4_9CAUL</name>
<evidence type="ECO:0000256" key="7">
    <source>
        <dbReference type="ARBA" id="ARBA00023237"/>
    </source>
</evidence>
<proteinExistence type="inferred from homology"/>
<dbReference type="InterPro" id="IPR036942">
    <property type="entry name" value="Beta-barrel_TonB_sf"/>
</dbReference>
<feature type="domain" description="TonB-dependent receptor plug" evidence="10">
    <location>
        <begin position="82"/>
        <end position="162"/>
    </location>
</feature>
<feature type="domain" description="Outer membrane protein beta-barrel" evidence="11">
    <location>
        <begin position="309"/>
        <end position="708"/>
    </location>
</feature>
<dbReference type="InterPro" id="IPR041700">
    <property type="entry name" value="OMP_b-brl_3"/>
</dbReference>
<evidence type="ECO:0000256" key="9">
    <source>
        <dbReference type="SAM" id="SignalP"/>
    </source>
</evidence>
<evidence type="ECO:0000256" key="8">
    <source>
        <dbReference type="PROSITE-ProRule" id="PRU01360"/>
    </source>
</evidence>
<comment type="caution">
    <text evidence="12">The sequence shown here is derived from an EMBL/GenBank/DDBJ whole genome shotgun (WGS) entry which is preliminary data.</text>
</comment>
<dbReference type="SUPFAM" id="SSF56935">
    <property type="entry name" value="Porins"/>
    <property type="match status" value="1"/>
</dbReference>
<organism evidence="12 13">
    <name type="scientific">Caulobacter endophyticus</name>
    <dbReference type="NCBI Taxonomy" id="2172652"/>
    <lineage>
        <taxon>Bacteria</taxon>
        <taxon>Pseudomonadati</taxon>
        <taxon>Pseudomonadota</taxon>
        <taxon>Alphaproteobacteria</taxon>
        <taxon>Caulobacterales</taxon>
        <taxon>Caulobacteraceae</taxon>
        <taxon>Caulobacter</taxon>
    </lineage>
</organism>
<accession>A0A2T9K3T4</accession>
<dbReference type="Gene3D" id="2.40.170.20">
    <property type="entry name" value="TonB-dependent receptor, beta-barrel domain"/>
    <property type="match status" value="1"/>
</dbReference>
<keyword evidence="12" id="KW-0675">Receptor</keyword>
<keyword evidence="2 8" id="KW-0813">Transport</keyword>
<dbReference type="OrthoDB" id="910296at2"/>
<comment type="subcellular location">
    <subcellularLocation>
        <location evidence="1 8">Cell outer membrane</location>
        <topology evidence="1 8">Multi-pass membrane protein</topology>
    </subcellularLocation>
</comment>
<dbReference type="InterPro" id="IPR012910">
    <property type="entry name" value="Plug_dom"/>
</dbReference>
<reference evidence="12 13" key="1">
    <citation type="submission" date="2018-04" db="EMBL/GenBank/DDBJ databases">
        <title>The genome sequence of Caulobacter sp. 744.</title>
        <authorList>
            <person name="Gao J."/>
            <person name="Sun J."/>
        </authorList>
    </citation>
    <scope>NUCLEOTIDE SEQUENCE [LARGE SCALE GENOMIC DNA]</scope>
    <source>
        <strain evidence="12 13">774</strain>
    </source>
</reference>
<dbReference type="GO" id="GO:0009279">
    <property type="term" value="C:cell outer membrane"/>
    <property type="evidence" value="ECO:0007669"/>
    <property type="project" value="UniProtKB-SubCell"/>
</dbReference>
<evidence type="ECO:0000259" key="10">
    <source>
        <dbReference type="Pfam" id="PF07715"/>
    </source>
</evidence>
<gene>
    <name evidence="12" type="ORF">DDF67_09160</name>
</gene>
<keyword evidence="4 8" id="KW-0812">Transmembrane</keyword>
<evidence type="ECO:0000256" key="4">
    <source>
        <dbReference type="ARBA" id="ARBA00022692"/>
    </source>
</evidence>
<keyword evidence="6 8" id="KW-0472">Membrane</keyword>